<evidence type="ECO:0000313" key="4">
    <source>
        <dbReference type="Proteomes" id="UP000032266"/>
    </source>
</evidence>
<keyword evidence="4" id="KW-1185">Reference proteome</keyword>
<feature type="domain" description="LysM" evidence="2">
    <location>
        <begin position="443"/>
        <end position="490"/>
    </location>
</feature>
<reference evidence="3 4" key="1">
    <citation type="submission" date="2014-01" db="EMBL/GenBank/DDBJ databases">
        <title>Full genme sequencing of cellulolytic bacterium Gynuella sunshinyii YC6258T gen. nov., sp. nov.</title>
        <authorList>
            <person name="Khan H."/>
            <person name="Chung E.J."/>
            <person name="Chung Y.R."/>
        </authorList>
    </citation>
    <scope>NUCLEOTIDE SEQUENCE [LARGE SCALE GENOMIC DNA]</scope>
    <source>
        <strain evidence="3 4">YC6258</strain>
    </source>
</reference>
<evidence type="ECO:0000313" key="3">
    <source>
        <dbReference type="EMBL" id="AJQ94085.1"/>
    </source>
</evidence>
<protein>
    <recommendedName>
        <fullName evidence="2">LysM domain-containing protein</fullName>
    </recommendedName>
</protein>
<feature type="compositionally biased region" description="Basic and acidic residues" evidence="1">
    <location>
        <begin position="27"/>
        <end position="37"/>
    </location>
</feature>
<dbReference type="InterPro" id="IPR018392">
    <property type="entry name" value="LysM"/>
</dbReference>
<dbReference type="CDD" id="cd00118">
    <property type="entry name" value="LysM"/>
    <property type="match status" value="1"/>
</dbReference>
<name>A0A0C5V3J3_9GAMM</name>
<dbReference type="PROSITE" id="PS51782">
    <property type="entry name" value="LYSM"/>
    <property type="match status" value="1"/>
</dbReference>
<dbReference type="SMART" id="SM00257">
    <property type="entry name" value="LysM"/>
    <property type="match status" value="1"/>
</dbReference>
<dbReference type="HOGENOM" id="CLU_433980_0_0_6"/>
<evidence type="ECO:0000256" key="1">
    <source>
        <dbReference type="SAM" id="MobiDB-lite"/>
    </source>
</evidence>
<dbReference type="RefSeq" id="WP_044616691.1">
    <property type="nucleotide sequence ID" value="NZ_CP007142.1"/>
</dbReference>
<dbReference type="InterPro" id="IPR036779">
    <property type="entry name" value="LysM_dom_sf"/>
</dbReference>
<gene>
    <name evidence="3" type="ORF">YC6258_02041</name>
</gene>
<dbReference type="EMBL" id="CP007142">
    <property type="protein sequence ID" value="AJQ94085.1"/>
    <property type="molecule type" value="Genomic_DNA"/>
</dbReference>
<proteinExistence type="predicted"/>
<dbReference type="AlphaFoldDB" id="A0A0C5V3J3"/>
<dbReference type="KEGG" id="gsn:YC6258_02041"/>
<dbReference type="Proteomes" id="UP000032266">
    <property type="component" value="Chromosome"/>
</dbReference>
<dbReference type="Pfam" id="PF01476">
    <property type="entry name" value="LysM"/>
    <property type="match status" value="1"/>
</dbReference>
<accession>A0A0C5V3J3</accession>
<organism evidence="3 4">
    <name type="scientific">Gynuella sunshinyii YC6258</name>
    <dbReference type="NCBI Taxonomy" id="1445510"/>
    <lineage>
        <taxon>Bacteria</taxon>
        <taxon>Pseudomonadati</taxon>
        <taxon>Pseudomonadota</taxon>
        <taxon>Gammaproteobacteria</taxon>
        <taxon>Oceanospirillales</taxon>
        <taxon>Saccharospirillaceae</taxon>
        <taxon>Gynuella</taxon>
    </lineage>
</organism>
<dbReference type="Gene3D" id="3.10.350.10">
    <property type="entry name" value="LysM domain"/>
    <property type="match status" value="1"/>
</dbReference>
<feature type="region of interest" description="Disordered" evidence="1">
    <location>
        <begin position="1"/>
        <end position="37"/>
    </location>
</feature>
<sequence length="630" mass="72087">MTGPYFPWDDDDSRQDSLTDSYSPNNDEDHSTRPEGYQRIDEYRLPAPVRDFVRKQGFGHYWQQRDVNRMQWAGEPAPAGIVLVICDGRTARRIDRYQQTQHGPQQLYVFRKPGVIKQTRGIGGSASTGRYEQYEAESAQILKSLDTARPVKLELTNLAWHQRQYRFEEEALRGWFSIAHLAGHEGKQLNVIVKGDNDEQGRRIVSKFFVTLKAEQYRYEFEVPGLKAEDVFDPAVGDLRFSVKGLLGEGKFSGPATMIKPTQLTIQQIADQLIQIEQARGYEQARYAAKQLDYDAMCKLVHHRDLADNDPNLMPSRFMLLPGASDEQLEANGNLDAFPWPVHEDGPQYFSVAFLKQCLQLSGHYQSDEMLPRWCSDVDDQAVDEHEHPIHPANTFADDDSVDRQPNELKAEFDDALQQAYAQYRSEHGVKKSLKSYQPKSESRYTVQPGDSLHSIAEAQGYPYWTVVWEANRSELESPDQLAPETELILPELKADELLEWLTEQGEQTLYWSQKGFFFPANYVSYSLLDDDQQPLVGLDNSPEWVAGQRTTDQYRFYHFSLAHHDACYLMMPNDQNLILGMVRGQLNSTGQALRRILPPLWKGSETDPAAAVDLAESLFFDDDPDYHSV</sequence>
<dbReference type="OrthoDB" id="370541at2"/>
<evidence type="ECO:0000259" key="2">
    <source>
        <dbReference type="PROSITE" id="PS51782"/>
    </source>
</evidence>